<organism evidence="2 3">
    <name type="scientific">Dreissena polymorpha</name>
    <name type="common">Zebra mussel</name>
    <name type="synonym">Mytilus polymorpha</name>
    <dbReference type="NCBI Taxonomy" id="45954"/>
    <lineage>
        <taxon>Eukaryota</taxon>
        <taxon>Metazoa</taxon>
        <taxon>Spiralia</taxon>
        <taxon>Lophotrochozoa</taxon>
        <taxon>Mollusca</taxon>
        <taxon>Bivalvia</taxon>
        <taxon>Autobranchia</taxon>
        <taxon>Heteroconchia</taxon>
        <taxon>Euheterodonta</taxon>
        <taxon>Imparidentia</taxon>
        <taxon>Neoheterodontei</taxon>
        <taxon>Myida</taxon>
        <taxon>Dreissenoidea</taxon>
        <taxon>Dreissenidae</taxon>
        <taxon>Dreissena</taxon>
    </lineage>
</organism>
<comment type="caution">
    <text evidence="2">The sequence shown here is derived from an EMBL/GenBank/DDBJ whole genome shotgun (WGS) entry which is preliminary data.</text>
</comment>
<dbReference type="Proteomes" id="UP000828390">
    <property type="component" value="Unassembled WGS sequence"/>
</dbReference>
<dbReference type="EMBL" id="JAIWYP010000003">
    <property type="protein sequence ID" value="KAH3846759.1"/>
    <property type="molecule type" value="Genomic_DNA"/>
</dbReference>
<name>A0A9D4KW25_DREPO</name>
<evidence type="ECO:0000313" key="2">
    <source>
        <dbReference type="EMBL" id="KAH3846759.1"/>
    </source>
</evidence>
<reference evidence="2" key="1">
    <citation type="journal article" date="2019" name="bioRxiv">
        <title>The Genome of the Zebra Mussel, Dreissena polymorpha: A Resource for Invasive Species Research.</title>
        <authorList>
            <person name="McCartney M.A."/>
            <person name="Auch B."/>
            <person name="Kono T."/>
            <person name="Mallez S."/>
            <person name="Zhang Y."/>
            <person name="Obille A."/>
            <person name="Becker A."/>
            <person name="Abrahante J.E."/>
            <person name="Garbe J."/>
            <person name="Badalamenti J.P."/>
            <person name="Herman A."/>
            <person name="Mangelson H."/>
            <person name="Liachko I."/>
            <person name="Sullivan S."/>
            <person name="Sone E.D."/>
            <person name="Koren S."/>
            <person name="Silverstein K.A.T."/>
            <person name="Beckman K.B."/>
            <person name="Gohl D.M."/>
        </authorList>
    </citation>
    <scope>NUCLEOTIDE SEQUENCE</scope>
    <source>
        <strain evidence="2">Duluth1</strain>
        <tissue evidence="2">Whole animal</tissue>
    </source>
</reference>
<feature type="region of interest" description="Disordered" evidence="1">
    <location>
        <begin position="97"/>
        <end position="120"/>
    </location>
</feature>
<accession>A0A9D4KW25</accession>
<dbReference type="AlphaFoldDB" id="A0A9D4KW25"/>
<gene>
    <name evidence="2" type="ORF">DPMN_089064</name>
</gene>
<evidence type="ECO:0000313" key="3">
    <source>
        <dbReference type="Proteomes" id="UP000828390"/>
    </source>
</evidence>
<protein>
    <submittedName>
        <fullName evidence="2">Uncharacterized protein</fullName>
    </submittedName>
</protein>
<evidence type="ECO:0000256" key="1">
    <source>
        <dbReference type="SAM" id="MobiDB-lite"/>
    </source>
</evidence>
<proteinExistence type="predicted"/>
<sequence length="249" mass="26426">MSTAGIVIPLDSTPDEDFAVKTTTNMPIDEITNAINTTTAFPRTTTTELYYYFDDDTTTMAPPSSILPVRPGVTLIGALSTESTVGTLEPLDLTPESANTATTNMPVDENTNTTDTTTASPRTTTTELYYYYDDDTTTMAPPSSNFPVSSEVMSTVGFSTESTAGTGVDSTPDTMNSTTDIPVDVITKTTESVANVSSTKAVVDTFVTLLSTQSTTTKFVDVTEIYAPPFSMLPVSTDVTSTVGLGRLQ</sequence>
<reference evidence="2" key="2">
    <citation type="submission" date="2020-11" db="EMBL/GenBank/DDBJ databases">
        <authorList>
            <person name="McCartney M.A."/>
            <person name="Auch B."/>
            <person name="Kono T."/>
            <person name="Mallez S."/>
            <person name="Becker A."/>
            <person name="Gohl D.M."/>
            <person name="Silverstein K.A.T."/>
            <person name="Koren S."/>
            <person name="Bechman K.B."/>
            <person name="Herman A."/>
            <person name="Abrahante J.E."/>
            <person name="Garbe J."/>
        </authorList>
    </citation>
    <scope>NUCLEOTIDE SEQUENCE</scope>
    <source>
        <strain evidence="2">Duluth1</strain>
        <tissue evidence="2">Whole animal</tissue>
    </source>
</reference>
<feature type="compositionally biased region" description="Low complexity" evidence="1">
    <location>
        <begin position="111"/>
        <end position="120"/>
    </location>
</feature>
<keyword evidence="3" id="KW-1185">Reference proteome</keyword>